<evidence type="ECO:0000256" key="1">
    <source>
        <dbReference type="SAM" id="MobiDB-lite"/>
    </source>
</evidence>
<feature type="chain" id="PRO_5003495227" evidence="2">
    <location>
        <begin position="31"/>
        <end position="173"/>
    </location>
</feature>
<evidence type="ECO:0000256" key="2">
    <source>
        <dbReference type="SAM" id="SignalP"/>
    </source>
</evidence>
<proteinExistence type="predicted"/>
<keyword evidence="2" id="KW-0732">Signal</keyword>
<protein>
    <submittedName>
        <fullName evidence="3">Uncharacterized protein</fullName>
    </submittedName>
</protein>
<comment type="caution">
    <text evidence="3">The sequence shown here is derived from an EMBL/GenBank/DDBJ whole genome shotgun (WGS) entry which is preliminary data.</text>
</comment>
<evidence type="ECO:0000313" key="3">
    <source>
        <dbReference type="EMBL" id="GAB11593.1"/>
    </source>
</evidence>
<accession>G7H6W8</accession>
<gene>
    <name evidence="3" type="ORF">GOARA_078_00420</name>
</gene>
<feature type="region of interest" description="Disordered" evidence="1">
    <location>
        <begin position="144"/>
        <end position="173"/>
    </location>
</feature>
<sequence>MGVRRLVAGVATALALVTGGALVAAPQAQAAPGQWYGPVQERSGQAEFWLLGTTPNSGWYYTTRYGGIYRVVLQQKDENRYGADRLKSWKTIAAFGEKERFGSRRNVWSMGWGARFADFRLCRQKPKWMNTRQENFDCSRTVRMFGPDAPRRPRGGGGGNGGGEGGGRMEWGA</sequence>
<feature type="signal peptide" evidence="2">
    <location>
        <begin position="1"/>
        <end position="30"/>
    </location>
</feature>
<name>G7H6W8_9ACTN</name>
<dbReference type="Proteomes" id="UP000035088">
    <property type="component" value="Unassembled WGS sequence"/>
</dbReference>
<dbReference type="EMBL" id="BAEE01000078">
    <property type="protein sequence ID" value="GAB11593.1"/>
    <property type="molecule type" value="Genomic_DNA"/>
</dbReference>
<organism evidence="3 4">
    <name type="scientific">Gordonia araii NBRC 100433</name>
    <dbReference type="NCBI Taxonomy" id="1073574"/>
    <lineage>
        <taxon>Bacteria</taxon>
        <taxon>Bacillati</taxon>
        <taxon>Actinomycetota</taxon>
        <taxon>Actinomycetes</taxon>
        <taxon>Mycobacteriales</taxon>
        <taxon>Gordoniaceae</taxon>
        <taxon>Gordonia</taxon>
    </lineage>
</organism>
<feature type="compositionally biased region" description="Gly residues" evidence="1">
    <location>
        <begin position="155"/>
        <end position="173"/>
    </location>
</feature>
<reference evidence="3 4" key="1">
    <citation type="submission" date="2011-11" db="EMBL/GenBank/DDBJ databases">
        <title>Whole genome shotgun sequence of Gordonia araii NBRC 100433.</title>
        <authorList>
            <person name="Yoshida Y."/>
            <person name="Hosoyama A."/>
            <person name="Tsuchikane K."/>
            <person name="Katsumata H."/>
            <person name="Yamazaki S."/>
            <person name="Fujita N."/>
        </authorList>
    </citation>
    <scope>NUCLEOTIDE SEQUENCE [LARGE SCALE GENOMIC DNA]</scope>
    <source>
        <strain evidence="3 4">NBRC 100433</strain>
    </source>
</reference>
<dbReference type="AlphaFoldDB" id="G7H6W8"/>
<evidence type="ECO:0000313" key="4">
    <source>
        <dbReference type="Proteomes" id="UP000035088"/>
    </source>
</evidence>
<keyword evidence="4" id="KW-1185">Reference proteome</keyword>